<feature type="non-terminal residue" evidence="1">
    <location>
        <position position="120"/>
    </location>
</feature>
<evidence type="ECO:0000313" key="1">
    <source>
        <dbReference type="EMBL" id="KAF2806103.1"/>
    </source>
</evidence>
<proteinExistence type="predicted"/>
<evidence type="ECO:0000313" key="2">
    <source>
        <dbReference type="Proteomes" id="UP000504636"/>
    </source>
</evidence>
<name>A0A6A6YC63_9PEZI</name>
<accession>A0A6A6YC63</accession>
<dbReference type="AlphaFoldDB" id="A0A6A6YC63"/>
<dbReference type="GeneID" id="54455371"/>
<evidence type="ECO:0008006" key="4">
    <source>
        <dbReference type="Google" id="ProtNLM"/>
    </source>
</evidence>
<protein>
    <recommendedName>
        <fullName evidence="4">Helicase superfamily 3 single-stranded DNA/RNA virus domain-containing protein</fullName>
    </recommendedName>
</protein>
<dbReference type="OrthoDB" id="5426988at2759"/>
<evidence type="ECO:0000313" key="3">
    <source>
        <dbReference type="RefSeq" id="XP_033573067.1"/>
    </source>
</evidence>
<organism evidence="1">
    <name type="scientific">Mytilinidion resinicola</name>
    <dbReference type="NCBI Taxonomy" id="574789"/>
    <lineage>
        <taxon>Eukaryota</taxon>
        <taxon>Fungi</taxon>
        <taxon>Dikarya</taxon>
        <taxon>Ascomycota</taxon>
        <taxon>Pezizomycotina</taxon>
        <taxon>Dothideomycetes</taxon>
        <taxon>Pleosporomycetidae</taxon>
        <taxon>Mytilinidiales</taxon>
        <taxon>Mytilinidiaceae</taxon>
        <taxon>Mytilinidion</taxon>
    </lineage>
</organism>
<gene>
    <name evidence="1 3" type="ORF">BDZ99DRAFT_349075</name>
</gene>
<reference evidence="3" key="3">
    <citation type="submission" date="2025-04" db="UniProtKB">
        <authorList>
            <consortium name="RefSeq"/>
        </authorList>
    </citation>
    <scope>IDENTIFICATION</scope>
    <source>
        <strain evidence="3">CBS 304.34</strain>
    </source>
</reference>
<reference evidence="1 3" key="1">
    <citation type="journal article" date="2020" name="Stud. Mycol.">
        <title>101 Dothideomycetes genomes: a test case for predicting lifestyles and emergence of pathogens.</title>
        <authorList>
            <person name="Haridas S."/>
            <person name="Albert R."/>
            <person name="Binder M."/>
            <person name="Bloem J."/>
            <person name="Labutti K."/>
            <person name="Salamov A."/>
            <person name="Andreopoulos B."/>
            <person name="Baker S."/>
            <person name="Barry K."/>
            <person name="Bills G."/>
            <person name="Bluhm B."/>
            <person name="Cannon C."/>
            <person name="Castanera R."/>
            <person name="Culley D."/>
            <person name="Daum C."/>
            <person name="Ezra D."/>
            <person name="Gonzalez J."/>
            <person name="Henrissat B."/>
            <person name="Kuo A."/>
            <person name="Liang C."/>
            <person name="Lipzen A."/>
            <person name="Lutzoni F."/>
            <person name="Magnuson J."/>
            <person name="Mondo S."/>
            <person name="Nolan M."/>
            <person name="Ohm R."/>
            <person name="Pangilinan J."/>
            <person name="Park H.-J."/>
            <person name="Ramirez L."/>
            <person name="Alfaro M."/>
            <person name="Sun H."/>
            <person name="Tritt A."/>
            <person name="Yoshinaga Y."/>
            <person name="Zwiers L.-H."/>
            <person name="Turgeon B."/>
            <person name="Goodwin S."/>
            <person name="Spatafora J."/>
            <person name="Crous P."/>
            <person name="Grigoriev I."/>
        </authorList>
    </citation>
    <scope>NUCLEOTIDE SEQUENCE</scope>
    <source>
        <strain evidence="1 3">CBS 304.34</strain>
    </source>
</reference>
<feature type="non-terminal residue" evidence="1">
    <location>
        <position position="1"/>
    </location>
</feature>
<keyword evidence="2" id="KW-1185">Reference proteome</keyword>
<dbReference type="Proteomes" id="UP000504636">
    <property type="component" value="Unplaced"/>
</dbReference>
<sequence>PQPLIWINAFPGTGKLTISKLLIPLRSPTKAILIDNHQLIDPVSILYARDHPSYQTERKHLRDLAFTSHVEDPSTFHRIAIFTATPLAAGRAGRVFVPVYLTRDVAESVPRMTSAERIGG</sequence>
<dbReference type="EMBL" id="MU003708">
    <property type="protein sequence ID" value="KAF2806103.1"/>
    <property type="molecule type" value="Genomic_DNA"/>
</dbReference>
<dbReference type="RefSeq" id="XP_033573067.1">
    <property type="nucleotide sequence ID" value="XM_033714478.1"/>
</dbReference>
<reference evidence="3" key="2">
    <citation type="submission" date="2020-04" db="EMBL/GenBank/DDBJ databases">
        <authorList>
            <consortium name="NCBI Genome Project"/>
        </authorList>
    </citation>
    <scope>NUCLEOTIDE SEQUENCE</scope>
    <source>
        <strain evidence="3">CBS 304.34</strain>
    </source>
</reference>